<feature type="domain" description="Ciliary microtubule inner protein 2A-C-like" evidence="9">
    <location>
        <begin position="16"/>
        <end position="68"/>
    </location>
</feature>
<keyword evidence="11" id="KW-1185">Reference proteome</keyword>
<sequence length="273" mass="30679">MDKYGPKFSKVLLTPDPHYIPGYTGYCPQLKYSFAKSYGRLTGELLTSPEVKHSCSLVLHSGQLPFTHTDADLTLSGIPDSNLKRVIPGYTGFIPKSRNFFGCNYYETFRKAQCESYQEQQERRRRRASSLPGVGGFNSQQVEVTVLLPSRPKPPLVSISDDVFTYKPLKSFAPLGKPYAMEDENPHKYFISGFTGHVPKARFLIGKGYPVTTNEALIRFRKQQSYLTDPDWRNRPSSSSMPSIHPSNRSLAPSFTGLSSGLDKNTLFTERSS</sequence>
<dbReference type="FunCoup" id="A0A672JJI5">
    <property type="interactions" value="758"/>
</dbReference>
<comment type="subcellular location">
    <subcellularLocation>
        <location evidence="1">Cytoplasm</location>
        <location evidence="1">Cytoskeleton</location>
        <location evidence="1">Cilium axoneme</location>
    </subcellularLocation>
</comment>
<dbReference type="GO" id="GO:0005930">
    <property type="term" value="C:axoneme"/>
    <property type="evidence" value="ECO:0007669"/>
    <property type="project" value="UniProtKB-SubCell"/>
</dbReference>
<dbReference type="PANTHER" id="PTHR22146">
    <property type="entry name" value="CAT EYE SYNDROME CRITICAL REGION PROTEIN 6"/>
    <property type="match status" value="1"/>
</dbReference>
<dbReference type="PANTHER" id="PTHR22146:SF8">
    <property type="entry name" value="PROTEIN FAM166B"/>
    <property type="match status" value="1"/>
</dbReference>
<evidence type="ECO:0000256" key="5">
    <source>
        <dbReference type="ARBA" id="ARBA00035003"/>
    </source>
</evidence>
<evidence type="ECO:0000256" key="7">
    <source>
        <dbReference type="ARBA" id="ARBA00041163"/>
    </source>
</evidence>
<dbReference type="Ensembl" id="ENSSFAT00005055036.1">
    <property type="protein sequence ID" value="ENSSFAP00005053362.1"/>
    <property type="gene ID" value="ENSSFAG00005025498.1"/>
</dbReference>
<comment type="function">
    <text evidence="5">Microtubule inner protein (MIP) part of the dynein-decorated doublet microtubules (DMTs) in cilia axoneme, which is required for motile cilia beating.</text>
</comment>
<dbReference type="AlphaFoldDB" id="A0A672JJI5"/>
<feature type="compositionally biased region" description="Low complexity" evidence="8">
    <location>
        <begin position="235"/>
        <end position="250"/>
    </location>
</feature>
<dbReference type="InParanoid" id="A0A672JJI5"/>
<dbReference type="Proteomes" id="UP000472267">
    <property type="component" value="Unassembled WGS sequence"/>
</dbReference>
<feature type="region of interest" description="Disordered" evidence="8">
    <location>
        <begin position="228"/>
        <end position="273"/>
    </location>
</feature>
<accession>A0A672JJI5</accession>
<evidence type="ECO:0000256" key="2">
    <source>
        <dbReference type="ARBA" id="ARBA00022490"/>
    </source>
</evidence>
<evidence type="ECO:0000256" key="4">
    <source>
        <dbReference type="ARBA" id="ARBA00023273"/>
    </source>
</evidence>
<reference evidence="10" key="2">
    <citation type="submission" date="2025-09" db="UniProtKB">
        <authorList>
            <consortium name="Ensembl"/>
        </authorList>
    </citation>
    <scope>IDENTIFICATION</scope>
</reference>
<evidence type="ECO:0000313" key="10">
    <source>
        <dbReference type="Ensembl" id="ENSSFAP00005053362.1"/>
    </source>
</evidence>
<keyword evidence="4" id="KW-0966">Cell projection</keyword>
<protein>
    <recommendedName>
        <fullName evidence="7">Ciliary microtubule inner protein 2B</fullName>
    </recommendedName>
</protein>
<evidence type="ECO:0000256" key="8">
    <source>
        <dbReference type="SAM" id="MobiDB-lite"/>
    </source>
</evidence>
<gene>
    <name evidence="10" type="primary">cimip2b</name>
</gene>
<dbReference type="OMA" id="CCGQDLT"/>
<name>A0A672JJI5_SALFA</name>
<dbReference type="InterPro" id="IPR018902">
    <property type="entry name" value="CMI2A-C-like_dom"/>
</dbReference>
<reference evidence="10" key="1">
    <citation type="submission" date="2025-08" db="UniProtKB">
        <authorList>
            <consortium name="Ensembl"/>
        </authorList>
    </citation>
    <scope>IDENTIFICATION</scope>
</reference>
<feature type="compositionally biased region" description="Polar residues" evidence="8">
    <location>
        <begin position="251"/>
        <end position="273"/>
    </location>
</feature>
<keyword evidence="2" id="KW-0963">Cytoplasm</keyword>
<evidence type="ECO:0000313" key="11">
    <source>
        <dbReference type="Proteomes" id="UP000472267"/>
    </source>
</evidence>
<comment type="similarity">
    <text evidence="6">Belongs to the CIMIP2 family.</text>
</comment>
<evidence type="ECO:0000256" key="6">
    <source>
        <dbReference type="ARBA" id="ARBA00035661"/>
    </source>
</evidence>
<keyword evidence="3" id="KW-0206">Cytoskeleton</keyword>
<evidence type="ECO:0000256" key="1">
    <source>
        <dbReference type="ARBA" id="ARBA00004430"/>
    </source>
</evidence>
<organism evidence="10 11">
    <name type="scientific">Salarias fasciatus</name>
    <name type="common">Jewelled blenny</name>
    <name type="synonym">Blennius fasciatus</name>
    <dbReference type="NCBI Taxonomy" id="181472"/>
    <lineage>
        <taxon>Eukaryota</taxon>
        <taxon>Metazoa</taxon>
        <taxon>Chordata</taxon>
        <taxon>Craniata</taxon>
        <taxon>Vertebrata</taxon>
        <taxon>Euteleostomi</taxon>
        <taxon>Actinopterygii</taxon>
        <taxon>Neopterygii</taxon>
        <taxon>Teleostei</taxon>
        <taxon>Neoteleostei</taxon>
        <taxon>Acanthomorphata</taxon>
        <taxon>Ovalentaria</taxon>
        <taxon>Blenniimorphae</taxon>
        <taxon>Blenniiformes</taxon>
        <taxon>Blennioidei</taxon>
        <taxon>Blenniidae</taxon>
        <taxon>Salariinae</taxon>
        <taxon>Salarias</taxon>
    </lineage>
</organism>
<dbReference type="GO" id="GO:0015630">
    <property type="term" value="C:microtubule cytoskeleton"/>
    <property type="evidence" value="ECO:0007669"/>
    <property type="project" value="UniProtKB-ARBA"/>
</dbReference>
<dbReference type="Pfam" id="PF10629">
    <property type="entry name" value="CMI2B-like"/>
    <property type="match status" value="1"/>
</dbReference>
<evidence type="ECO:0000259" key="9">
    <source>
        <dbReference type="Pfam" id="PF10629"/>
    </source>
</evidence>
<proteinExistence type="inferred from homology"/>
<evidence type="ECO:0000256" key="3">
    <source>
        <dbReference type="ARBA" id="ARBA00023212"/>
    </source>
</evidence>